<evidence type="ECO:0000256" key="2">
    <source>
        <dbReference type="ARBA" id="ARBA00022723"/>
    </source>
</evidence>
<accession>A0A380FYU7</accession>
<keyword evidence="9" id="KW-1185">Reference proteome</keyword>
<evidence type="ECO:0000259" key="5">
    <source>
        <dbReference type="SMART" id="SM00731"/>
    </source>
</evidence>
<gene>
    <name evidence="7" type="ORF">BJR09_10330</name>
    <name evidence="6" type="ORF">NCTC13830_00933</name>
</gene>
<feature type="binding site" evidence="4">
    <location>
        <position position="67"/>
    </location>
    <ligand>
        <name>Zn(2+)</name>
        <dbReference type="ChEBI" id="CHEBI:29105"/>
    </ligand>
</feature>
<reference evidence="7 9" key="2">
    <citation type="submission" date="2019-04" db="EMBL/GenBank/DDBJ databases">
        <title>Genomic characterization of Staphylococcus petrasii strains.</title>
        <authorList>
            <person name="Vrbovska V."/>
            <person name="Kovarovic V."/>
            <person name="Maslanova I."/>
            <person name="Indrakova A."/>
            <person name="Petras P."/>
            <person name="Sedo O."/>
            <person name="Svec P."/>
            <person name="Fisarova L."/>
            <person name="Sedlacek I."/>
            <person name="Doskar J."/>
            <person name="Pantucek R."/>
        </authorList>
    </citation>
    <scope>NUCLEOTIDE SEQUENCE [LARGE SCALE GENOMIC DNA]</scope>
    <source>
        <strain evidence="7 9">P5404</strain>
    </source>
</reference>
<keyword evidence="1 4" id="KW-0963">Cytoplasm</keyword>
<dbReference type="Pfam" id="PF10263">
    <property type="entry name" value="SprT-like"/>
    <property type="match status" value="1"/>
</dbReference>
<evidence type="ECO:0000313" key="8">
    <source>
        <dbReference type="Proteomes" id="UP000254047"/>
    </source>
</evidence>
<evidence type="ECO:0000313" key="7">
    <source>
        <dbReference type="EMBL" id="TGE16078.1"/>
    </source>
</evidence>
<dbReference type="Proteomes" id="UP000297598">
    <property type="component" value="Unassembled WGS sequence"/>
</dbReference>
<keyword evidence="6" id="KW-0378">Hydrolase</keyword>
<dbReference type="InterPro" id="IPR006640">
    <property type="entry name" value="SprT-like_domain"/>
</dbReference>
<dbReference type="GO" id="GO:0016787">
    <property type="term" value="F:hydrolase activity"/>
    <property type="evidence" value="ECO:0007669"/>
    <property type="project" value="UniProtKB-KW"/>
</dbReference>
<dbReference type="GO" id="GO:0006950">
    <property type="term" value="P:response to stress"/>
    <property type="evidence" value="ECO:0007669"/>
    <property type="project" value="UniProtKB-ARBA"/>
</dbReference>
<dbReference type="NCBIfam" id="NF003339">
    <property type="entry name" value="PRK04351.1"/>
    <property type="match status" value="1"/>
</dbReference>
<dbReference type="EMBL" id="UHDO01000001">
    <property type="protein sequence ID" value="SUM43396.1"/>
    <property type="molecule type" value="Genomic_DNA"/>
</dbReference>
<sequence>MNNKDLQQLVETISLESFNRRFKHEAYFNKRLRTTGGRYLLSSHNIEINPKQYERYGRAALVDIIKHELCHYHLHLLGKGYKHRDEDFKRLSEKVEAPRYCKALESYEQRANYIYKCVSCGSEYLRIKKVDVGRMRCGKCGGKLKLKQYLRR</sequence>
<proteinExistence type="inferred from homology"/>
<dbReference type="SMART" id="SM00731">
    <property type="entry name" value="SprT"/>
    <property type="match status" value="1"/>
</dbReference>
<evidence type="ECO:0000313" key="6">
    <source>
        <dbReference type="EMBL" id="SUM43396.1"/>
    </source>
</evidence>
<comment type="cofactor">
    <cofactor evidence="4">
        <name>Zn(2+)</name>
        <dbReference type="ChEBI" id="CHEBI:29105"/>
    </cofactor>
    <text evidence="4">Binds 1 zinc ion.</text>
</comment>
<dbReference type="EMBL" id="SRLS01000017">
    <property type="protein sequence ID" value="TGE16078.1"/>
    <property type="molecule type" value="Genomic_DNA"/>
</dbReference>
<comment type="similarity">
    <text evidence="4">Belongs to the SprT family.</text>
</comment>
<evidence type="ECO:0000256" key="1">
    <source>
        <dbReference type="ARBA" id="ARBA00022490"/>
    </source>
</evidence>
<protein>
    <recommendedName>
        <fullName evidence="4">Protein SprT-like</fullName>
    </recommendedName>
</protein>
<dbReference type="OrthoDB" id="9799909at2"/>
<evidence type="ECO:0000313" key="9">
    <source>
        <dbReference type="Proteomes" id="UP000297598"/>
    </source>
</evidence>
<evidence type="ECO:0000256" key="3">
    <source>
        <dbReference type="ARBA" id="ARBA00022833"/>
    </source>
</evidence>
<keyword evidence="3 4" id="KW-0862">Zinc</keyword>
<dbReference type="InterPro" id="IPR023524">
    <property type="entry name" value="Uncharacterised_SprT-like"/>
</dbReference>
<dbReference type="HAMAP" id="MF_00745">
    <property type="entry name" value="SprT_like"/>
    <property type="match status" value="1"/>
</dbReference>
<dbReference type="AlphaFoldDB" id="A0A380FYU7"/>
<name>A0A380FYU7_9STAP</name>
<accession>A0A5F1AXX3</accession>
<evidence type="ECO:0000256" key="4">
    <source>
        <dbReference type="HAMAP-Rule" id="MF_00745"/>
    </source>
</evidence>
<keyword evidence="2 4" id="KW-0479">Metal-binding</keyword>
<feature type="binding site" evidence="4">
    <location>
        <position position="71"/>
    </location>
    <ligand>
        <name>Zn(2+)</name>
        <dbReference type="ChEBI" id="CHEBI:29105"/>
    </ligand>
</feature>
<dbReference type="GeneID" id="48901710"/>
<dbReference type="Pfam" id="PF17283">
    <property type="entry name" value="Zn_ribbon_SprT"/>
    <property type="match status" value="1"/>
</dbReference>
<dbReference type="GO" id="GO:0008270">
    <property type="term" value="F:zinc ion binding"/>
    <property type="evidence" value="ECO:0007669"/>
    <property type="project" value="UniProtKB-UniRule"/>
</dbReference>
<dbReference type="GO" id="GO:0005737">
    <property type="term" value="C:cytoplasm"/>
    <property type="evidence" value="ECO:0007669"/>
    <property type="project" value="UniProtKB-SubCell"/>
</dbReference>
<dbReference type="InterPro" id="IPR035240">
    <property type="entry name" value="SprT_Zn_ribbon"/>
</dbReference>
<comment type="subcellular location">
    <subcellularLocation>
        <location evidence="4">Cytoplasm</location>
    </subcellularLocation>
</comment>
<feature type="domain" description="SprT-like" evidence="5">
    <location>
        <begin position="4"/>
        <end position="147"/>
    </location>
</feature>
<dbReference type="RefSeq" id="WP_103298033.1">
    <property type="nucleotide sequence ID" value="NZ_JBHLXO010000004.1"/>
</dbReference>
<feature type="active site" evidence="4">
    <location>
        <position position="68"/>
    </location>
</feature>
<dbReference type="Proteomes" id="UP000254047">
    <property type="component" value="Unassembled WGS sequence"/>
</dbReference>
<reference evidence="6 8" key="1">
    <citation type="submission" date="2018-06" db="EMBL/GenBank/DDBJ databases">
        <authorList>
            <consortium name="Pathogen Informatics"/>
            <person name="Doyle S."/>
        </authorList>
    </citation>
    <scope>NUCLEOTIDE SEQUENCE [LARGE SCALE GENOMIC DNA]</scope>
    <source>
        <strain evidence="6 8">NCTC13830</strain>
    </source>
</reference>
<organism evidence="6 8">
    <name type="scientific">Staphylococcus petrasii</name>
    <dbReference type="NCBI Taxonomy" id="1276936"/>
    <lineage>
        <taxon>Bacteria</taxon>
        <taxon>Bacillati</taxon>
        <taxon>Bacillota</taxon>
        <taxon>Bacilli</taxon>
        <taxon>Bacillales</taxon>
        <taxon>Staphylococcaceae</taxon>
        <taxon>Staphylococcus</taxon>
    </lineage>
</organism>